<dbReference type="AlphaFoldDB" id="E3JCT9"/>
<evidence type="ECO:0000256" key="4">
    <source>
        <dbReference type="ARBA" id="ARBA00022989"/>
    </source>
</evidence>
<feature type="domain" description="Phage shock protein PspC N-terminal" evidence="8">
    <location>
        <begin position="21"/>
        <end position="78"/>
    </location>
</feature>
<keyword evidence="4 7" id="KW-1133">Transmembrane helix</keyword>
<reference evidence="9 10" key="1">
    <citation type="submission" date="2010-10" db="EMBL/GenBank/DDBJ databases">
        <title>Complete sequence of Frankia sp. EuI1c.</title>
        <authorList>
            <consortium name="US DOE Joint Genome Institute"/>
            <person name="Lucas S."/>
            <person name="Copeland A."/>
            <person name="Lapidus A."/>
            <person name="Cheng J.-F."/>
            <person name="Bruce D."/>
            <person name="Goodwin L."/>
            <person name="Pitluck S."/>
            <person name="Chertkov O."/>
            <person name="Detter J.C."/>
            <person name="Han C."/>
            <person name="Tapia R."/>
            <person name="Land M."/>
            <person name="Hauser L."/>
            <person name="Jeffries C."/>
            <person name="Kyrpides N."/>
            <person name="Ivanova N."/>
            <person name="Mikhailova N."/>
            <person name="Beauchemin N."/>
            <person name="Sen A."/>
            <person name="Sur S.A."/>
            <person name="Gtari M."/>
            <person name="Wall L."/>
            <person name="Tisa L."/>
            <person name="Woyke T."/>
        </authorList>
    </citation>
    <scope>NUCLEOTIDE SEQUENCE [LARGE SCALE GENOMIC DNA]</scope>
    <source>
        <strain evidence="10">DSM 45817 / CECT 9037 / EuI1c</strain>
    </source>
</reference>
<feature type="region of interest" description="Disordered" evidence="6">
    <location>
        <begin position="146"/>
        <end position="169"/>
    </location>
</feature>
<dbReference type="eggNOG" id="COG1983">
    <property type="taxonomic scope" value="Bacteria"/>
</dbReference>
<evidence type="ECO:0000313" key="10">
    <source>
        <dbReference type="Proteomes" id="UP000002484"/>
    </source>
</evidence>
<evidence type="ECO:0000256" key="1">
    <source>
        <dbReference type="ARBA" id="ARBA00004162"/>
    </source>
</evidence>
<evidence type="ECO:0000256" key="7">
    <source>
        <dbReference type="SAM" id="Phobius"/>
    </source>
</evidence>
<sequence>MSTDPEPPAAPPAAPPTASRRQLRRSSTDRVLAGVASGLGEYTSVDPVLFRVLFAVAAIFGGAGALAYLIAWAVIPVEGTGYTPLDGWVERLRRHHIPPWLVAVVCGLLLWSLAFSWWSPHPPWPLLVLVLVPLLLVGTRDGGWRRPARPAPRATGTPPASGDGPGSGGAVTSEDLWTSVDAPAVRLDKGPASPAWATEARAWLGEARQASRERHRRSWPLRVAALTTLVAALTVLGVTDALVGIWLPVYFWVIGGIALVALLVGGVLRRLPWSLLPLLLVGALGTAAFGGTHASLHDGIGQQVWTPATAADVRGDYRLAFGQGVLDLRRVTPTSAHDIHVTLGAGQVRVLLPTGMNATVRADVRFGDVTVDGLNSFASVSHGWGERHRGVGTNETVLPPYGTKGAPVTIYVKVADGNVSVAHG</sequence>
<dbReference type="InterPro" id="IPR052027">
    <property type="entry name" value="PspC"/>
</dbReference>
<feature type="transmembrane region" description="Helical" evidence="7">
    <location>
        <begin position="96"/>
        <end position="118"/>
    </location>
</feature>
<keyword evidence="5 7" id="KW-0472">Membrane</keyword>
<dbReference type="EMBL" id="CP002299">
    <property type="protein sequence ID" value="ADP79929.1"/>
    <property type="molecule type" value="Genomic_DNA"/>
</dbReference>
<dbReference type="InParanoid" id="E3JCT9"/>
<evidence type="ECO:0000256" key="3">
    <source>
        <dbReference type="ARBA" id="ARBA00022692"/>
    </source>
</evidence>
<evidence type="ECO:0000256" key="2">
    <source>
        <dbReference type="ARBA" id="ARBA00022475"/>
    </source>
</evidence>
<dbReference type="PANTHER" id="PTHR33885:SF3">
    <property type="entry name" value="PHAGE SHOCK PROTEIN C"/>
    <property type="match status" value="1"/>
</dbReference>
<feature type="transmembrane region" description="Helical" evidence="7">
    <location>
        <begin position="124"/>
        <end position="143"/>
    </location>
</feature>
<feature type="compositionally biased region" description="Low complexity" evidence="6">
    <location>
        <begin position="151"/>
        <end position="162"/>
    </location>
</feature>
<keyword evidence="3 7" id="KW-0812">Transmembrane</keyword>
<dbReference type="InterPro" id="IPR007168">
    <property type="entry name" value="Phageshock_PspC_N"/>
</dbReference>
<gene>
    <name evidence="9" type="ordered locus">FraEuI1c_1877</name>
</gene>
<keyword evidence="2" id="KW-1003">Cell membrane</keyword>
<evidence type="ECO:0000259" key="8">
    <source>
        <dbReference type="Pfam" id="PF04024"/>
    </source>
</evidence>
<dbReference type="GO" id="GO:0005886">
    <property type="term" value="C:plasma membrane"/>
    <property type="evidence" value="ECO:0007669"/>
    <property type="project" value="UniProtKB-SubCell"/>
</dbReference>
<feature type="transmembrane region" description="Helical" evidence="7">
    <location>
        <begin position="48"/>
        <end position="75"/>
    </location>
</feature>
<organism evidence="9 10">
    <name type="scientific">Pseudofrankia inefficax (strain DSM 45817 / CECT 9037 / DDB 130130 / EuI1c)</name>
    <name type="common">Frankia inefficax</name>
    <dbReference type="NCBI Taxonomy" id="298654"/>
    <lineage>
        <taxon>Bacteria</taxon>
        <taxon>Bacillati</taxon>
        <taxon>Actinomycetota</taxon>
        <taxon>Actinomycetes</taxon>
        <taxon>Frankiales</taxon>
        <taxon>Frankiaceae</taxon>
        <taxon>Pseudofrankia</taxon>
    </lineage>
</organism>
<feature type="compositionally biased region" description="Pro residues" evidence="6">
    <location>
        <begin position="1"/>
        <end position="15"/>
    </location>
</feature>
<dbReference type="Pfam" id="PF04024">
    <property type="entry name" value="PspC"/>
    <property type="match status" value="1"/>
</dbReference>
<dbReference type="Proteomes" id="UP000002484">
    <property type="component" value="Chromosome"/>
</dbReference>
<accession>E3JCT9</accession>
<feature type="transmembrane region" description="Helical" evidence="7">
    <location>
        <begin position="275"/>
        <end position="296"/>
    </location>
</feature>
<feature type="transmembrane region" description="Helical" evidence="7">
    <location>
        <begin position="249"/>
        <end position="268"/>
    </location>
</feature>
<dbReference type="STRING" id="298654.FraEuI1c_1877"/>
<dbReference type="KEGG" id="fri:FraEuI1c_1877"/>
<feature type="transmembrane region" description="Helical" evidence="7">
    <location>
        <begin position="221"/>
        <end position="243"/>
    </location>
</feature>
<protein>
    <submittedName>
        <fullName evidence="9">Phage shock protein C, PspC</fullName>
    </submittedName>
</protein>
<comment type="subcellular location">
    <subcellularLocation>
        <location evidence="1">Cell membrane</location>
        <topology evidence="1">Single-pass membrane protein</topology>
    </subcellularLocation>
</comment>
<dbReference type="OrthoDB" id="3208990at2"/>
<dbReference type="PANTHER" id="PTHR33885">
    <property type="entry name" value="PHAGE SHOCK PROTEIN C"/>
    <property type="match status" value="1"/>
</dbReference>
<evidence type="ECO:0000256" key="6">
    <source>
        <dbReference type="SAM" id="MobiDB-lite"/>
    </source>
</evidence>
<dbReference type="HOGENOM" id="CLU_030489_1_0_11"/>
<proteinExistence type="predicted"/>
<feature type="region of interest" description="Disordered" evidence="6">
    <location>
        <begin position="1"/>
        <end position="26"/>
    </location>
</feature>
<keyword evidence="10" id="KW-1185">Reference proteome</keyword>
<evidence type="ECO:0000313" key="9">
    <source>
        <dbReference type="EMBL" id="ADP79929.1"/>
    </source>
</evidence>
<evidence type="ECO:0000256" key="5">
    <source>
        <dbReference type="ARBA" id="ARBA00023136"/>
    </source>
</evidence>
<dbReference type="RefSeq" id="WP_013423048.1">
    <property type="nucleotide sequence ID" value="NC_014666.1"/>
</dbReference>
<name>E3JCT9_PSEI1</name>